<reference evidence="3" key="1">
    <citation type="submission" date="2020-10" db="EMBL/GenBank/DDBJ databases">
        <authorList>
            <person name="Gilroy R."/>
        </authorList>
    </citation>
    <scope>NUCLEOTIDE SEQUENCE</scope>
    <source>
        <strain evidence="3">B1-3475</strain>
    </source>
</reference>
<dbReference type="GO" id="GO:0000155">
    <property type="term" value="F:phosphorelay sensor kinase activity"/>
    <property type="evidence" value="ECO:0007669"/>
    <property type="project" value="InterPro"/>
</dbReference>
<keyword evidence="1" id="KW-0812">Transmembrane</keyword>
<evidence type="ECO:0000313" key="4">
    <source>
        <dbReference type="Proteomes" id="UP000823617"/>
    </source>
</evidence>
<reference evidence="3" key="2">
    <citation type="journal article" date="2021" name="PeerJ">
        <title>Extensive microbial diversity within the chicken gut microbiome revealed by metagenomics and culture.</title>
        <authorList>
            <person name="Gilroy R."/>
            <person name="Ravi A."/>
            <person name="Getino M."/>
            <person name="Pursley I."/>
            <person name="Horton D.L."/>
            <person name="Alikhan N.F."/>
            <person name="Baker D."/>
            <person name="Gharbi K."/>
            <person name="Hall N."/>
            <person name="Watson M."/>
            <person name="Adriaenssens E.M."/>
            <person name="Foster-Nyarko E."/>
            <person name="Jarju S."/>
            <person name="Secka A."/>
            <person name="Antonio M."/>
            <person name="Oren A."/>
            <person name="Chaudhuri R.R."/>
            <person name="La Ragione R."/>
            <person name="Hildebrand F."/>
            <person name="Pallen M.J."/>
        </authorList>
    </citation>
    <scope>NUCLEOTIDE SEQUENCE</scope>
    <source>
        <strain evidence="3">B1-3475</strain>
    </source>
</reference>
<feature type="transmembrane region" description="Helical" evidence="1">
    <location>
        <begin position="248"/>
        <end position="270"/>
    </location>
</feature>
<organism evidence="3 4">
    <name type="scientific">Candidatus Cryptobacteroides intestinigallinarum</name>
    <dbReference type="NCBI Taxonomy" id="2840767"/>
    <lineage>
        <taxon>Bacteria</taxon>
        <taxon>Pseudomonadati</taxon>
        <taxon>Bacteroidota</taxon>
        <taxon>Bacteroidia</taxon>
        <taxon>Bacteroidales</taxon>
        <taxon>Candidatus Cryptobacteroides</taxon>
    </lineage>
</organism>
<feature type="transmembrane region" description="Helical" evidence="1">
    <location>
        <begin position="56"/>
        <end position="76"/>
    </location>
</feature>
<feature type="transmembrane region" description="Helical" evidence="1">
    <location>
        <begin position="138"/>
        <end position="160"/>
    </location>
</feature>
<feature type="transmembrane region" description="Helical" evidence="1">
    <location>
        <begin position="33"/>
        <end position="49"/>
    </location>
</feature>
<dbReference type="PANTHER" id="PTHR34220">
    <property type="entry name" value="SENSOR HISTIDINE KINASE YPDA"/>
    <property type="match status" value="1"/>
</dbReference>
<dbReference type="AlphaFoldDB" id="A0A9D9MZ66"/>
<name>A0A9D9MZ66_9BACT</name>
<feature type="domain" description="Signal transduction histidine kinase internal region" evidence="2">
    <location>
        <begin position="289"/>
        <end position="365"/>
    </location>
</feature>
<comment type="caution">
    <text evidence="3">The sequence shown here is derived from an EMBL/GenBank/DDBJ whole genome shotgun (WGS) entry which is preliminary data.</text>
</comment>
<feature type="transmembrane region" description="Helical" evidence="1">
    <location>
        <begin position="206"/>
        <end position="228"/>
    </location>
</feature>
<dbReference type="InterPro" id="IPR050640">
    <property type="entry name" value="Bact_2-comp_sensor_kinase"/>
</dbReference>
<dbReference type="SUPFAM" id="SSF55874">
    <property type="entry name" value="ATPase domain of HSP90 chaperone/DNA topoisomerase II/histidine kinase"/>
    <property type="match status" value="1"/>
</dbReference>
<protein>
    <submittedName>
        <fullName evidence="3">Histidine kinase</fullName>
    </submittedName>
</protein>
<dbReference type="InterPro" id="IPR010559">
    <property type="entry name" value="Sig_transdc_His_kin_internal"/>
</dbReference>
<keyword evidence="1" id="KW-0472">Membrane</keyword>
<keyword evidence="3" id="KW-0418">Kinase</keyword>
<gene>
    <name evidence="3" type="ORF">IAC08_01325</name>
</gene>
<dbReference type="PANTHER" id="PTHR34220:SF7">
    <property type="entry name" value="SENSOR HISTIDINE KINASE YPDA"/>
    <property type="match status" value="1"/>
</dbReference>
<feature type="transmembrane region" description="Helical" evidence="1">
    <location>
        <begin position="7"/>
        <end position="27"/>
    </location>
</feature>
<feature type="transmembrane region" description="Helical" evidence="1">
    <location>
        <begin position="172"/>
        <end position="194"/>
    </location>
</feature>
<accession>A0A9D9MZ66</accession>
<dbReference type="InterPro" id="IPR036890">
    <property type="entry name" value="HATPase_C_sf"/>
</dbReference>
<dbReference type="EMBL" id="JADIMK010000010">
    <property type="protein sequence ID" value="MBO8455030.1"/>
    <property type="molecule type" value="Genomic_DNA"/>
</dbReference>
<sequence length="484" mass="54506">MKVPRTGIIIHIFALLHVITALICRSAGILDEIWLTMLTITMVVLIGIRMRAKVELLVACVIVTNLLGFILGTYGAKALMLVSGSELFIHSLSTFLTTEAIGWGIFGFLVLFRKNSRYHYAGRLLQTRPIRTIRKEHVLWLALAILLVLLFRITMTQLFPDGVMDSGGIFDTIAAVFDRPGLMTIMLCIIILMVRYMRTRYRSRGIILKTFMTLVTGCVISAATALYAGSGIFDGKPGELTAIDFTRMAVAVLAVYIIVYSVVYMIDYAVSARDAMYEAKGQADQAQFQYEQLRQQVSPHFLFNSLNILDCLVLDGQTEHASAYIHKLAGIYRYMLRNDNRTVPLKDELTFMTMYTDLLKERFNDGFKVNDLIPEKTALSYHVIPCSIQMLIENAIKHNRIGEDDPLEITMTAGEGCITVSNTLHPKLGTVTSTHIGLDYLKRQYRLYGKEVTVENDGKTFKVTVPLLELQTENDTRPDNLRTT</sequence>
<keyword evidence="1" id="KW-1133">Transmembrane helix</keyword>
<dbReference type="GO" id="GO:0016020">
    <property type="term" value="C:membrane"/>
    <property type="evidence" value="ECO:0007669"/>
    <property type="project" value="InterPro"/>
</dbReference>
<evidence type="ECO:0000313" key="3">
    <source>
        <dbReference type="EMBL" id="MBO8455030.1"/>
    </source>
</evidence>
<evidence type="ECO:0000256" key="1">
    <source>
        <dbReference type="SAM" id="Phobius"/>
    </source>
</evidence>
<keyword evidence="3" id="KW-0808">Transferase</keyword>
<dbReference type="Proteomes" id="UP000823617">
    <property type="component" value="Unassembled WGS sequence"/>
</dbReference>
<feature type="transmembrane region" description="Helical" evidence="1">
    <location>
        <begin position="88"/>
        <end position="112"/>
    </location>
</feature>
<evidence type="ECO:0000259" key="2">
    <source>
        <dbReference type="Pfam" id="PF06580"/>
    </source>
</evidence>
<dbReference type="Pfam" id="PF06580">
    <property type="entry name" value="His_kinase"/>
    <property type="match status" value="1"/>
</dbReference>
<proteinExistence type="predicted"/>